<dbReference type="HAMAP" id="MF_00144">
    <property type="entry name" value="tRNA_thiouridyl_MnmA"/>
    <property type="match status" value="1"/>
</dbReference>
<dbReference type="Gene3D" id="3.40.50.620">
    <property type="entry name" value="HUPs"/>
    <property type="match status" value="1"/>
</dbReference>
<dbReference type="GO" id="GO:0005524">
    <property type="term" value="F:ATP binding"/>
    <property type="evidence" value="ECO:0007669"/>
    <property type="project" value="UniProtKB-KW"/>
</dbReference>
<dbReference type="Pfam" id="PF20258">
    <property type="entry name" value="tRNA_Me_trans_C"/>
    <property type="match status" value="1"/>
</dbReference>
<evidence type="ECO:0000256" key="6">
    <source>
        <dbReference type="ARBA" id="ARBA00022884"/>
    </source>
</evidence>
<evidence type="ECO:0000313" key="13">
    <source>
        <dbReference type="EMBL" id="PDV99129.1"/>
    </source>
</evidence>
<feature type="site" description="Interaction with tRNA" evidence="10">
    <location>
        <position position="341"/>
    </location>
</feature>
<dbReference type="InterPro" id="IPR023382">
    <property type="entry name" value="MnmA-like_central_sf"/>
</dbReference>
<feature type="region of interest" description="Interaction with tRNA" evidence="10">
    <location>
        <begin position="152"/>
        <end position="154"/>
    </location>
</feature>
<evidence type="ECO:0000256" key="4">
    <source>
        <dbReference type="ARBA" id="ARBA00022741"/>
    </source>
</evidence>
<feature type="domain" description="tRNA-specific 2-thiouridylase MnmA-like C-terminal" evidence="11">
    <location>
        <begin position="282"/>
        <end position="357"/>
    </location>
</feature>
<feature type="binding site" evidence="10">
    <location>
        <position position="33"/>
    </location>
    <ligand>
        <name>ATP</name>
        <dbReference type="ChEBI" id="CHEBI:30616"/>
    </ligand>
</feature>
<dbReference type="NCBIfam" id="TIGR00420">
    <property type="entry name" value="trmU"/>
    <property type="match status" value="1"/>
</dbReference>
<dbReference type="Proteomes" id="UP000220922">
    <property type="component" value="Unassembled WGS sequence"/>
</dbReference>
<comment type="subcellular location">
    <subcellularLocation>
        <location evidence="10">Cytoplasm</location>
    </subcellularLocation>
</comment>
<dbReference type="Gene3D" id="2.40.30.10">
    <property type="entry name" value="Translation factors"/>
    <property type="match status" value="1"/>
</dbReference>
<evidence type="ECO:0000256" key="2">
    <source>
        <dbReference type="ARBA" id="ARBA00022679"/>
    </source>
</evidence>
<feature type="site" description="Interaction with tRNA" evidence="10">
    <location>
        <position position="126"/>
    </location>
</feature>
<dbReference type="EC" id="2.8.1.13" evidence="10"/>
<dbReference type="PANTHER" id="PTHR11933">
    <property type="entry name" value="TRNA 5-METHYLAMINOMETHYL-2-THIOURIDYLATE -METHYLTRANSFERASE"/>
    <property type="match status" value="1"/>
</dbReference>
<dbReference type="SUPFAM" id="SSF52402">
    <property type="entry name" value="Adenine nucleotide alpha hydrolases-like"/>
    <property type="match status" value="1"/>
</dbReference>
<evidence type="ECO:0000259" key="11">
    <source>
        <dbReference type="Pfam" id="PF20258"/>
    </source>
</evidence>
<dbReference type="EMBL" id="LYXE01000083">
    <property type="protein sequence ID" value="PDV99129.1"/>
    <property type="molecule type" value="Genomic_DNA"/>
</dbReference>
<feature type="active site" description="Nucleophile" evidence="10">
    <location>
        <position position="101"/>
    </location>
</feature>
<dbReference type="InterPro" id="IPR014729">
    <property type="entry name" value="Rossmann-like_a/b/a_fold"/>
</dbReference>
<comment type="caution">
    <text evidence="10">Lacks conserved residue(s) required for the propagation of feature annotation.</text>
</comment>
<dbReference type="RefSeq" id="WP_097652485.1">
    <property type="nucleotide sequence ID" value="NZ_LYXE01000083.1"/>
</dbReference>
<sequence>MAKIMVAMSGGVDSSLTAALLHEQGHEIIGVTMHLWDDDDERMAESLCCSQEMTESARRVCAQLGVPYYVFNYQREFRRHVIDYFVQAYTQGYTPNPCLECNREIKFRALLDRAHTLGFTYVATGHYARRIEEQLPDGSLRYALARAVDRDKDQSYMVYMLGQRDLAHLFFPLGELTKTEVRAMAAARGLASADRPESQDICFVPNGDYRNLLRDEVPEQLTPGPIVDLMGREIGQHQGLPLYTIGQRRGLGLGGGQLLYVVELDVARNALVVGPPEAILRDRFLVDRLNFVSDVPPPSPFSCQVQVRAHADPAPAEVTLLGDGRMEVRLQAPVKAITPGQAAVCYDGDRVIGGGRIVRTLKETRPERQAEPDDNQGVSLV</sequence>
<name>A0A2H3KM39_9CHLR</name>
<feature type="active site" description="Cysteine persulfide intermediate" evidence="10">
    <location>
        <position position="202"/>
    </location>
</feature>
<comment type="catalytic activity">
    <reaction evidence="8 10">
        <text>S-sulfanyl-L-cysteinyl-[protein] + uridine(34) in tRNA + AH2 + ATP = 2-thiouridine(34) in tRNA + L-cysteinyl-[protein] + A + AMP + diphosphate + H(+)</text>
        <dbReference type="Rhea" id="RHEA:47032"/>
        <dbReference type="Rhea" id="RHEA-COMP:10131"/>
        <dbReference type="Rhea" id="RHEA-COMP:11726"/>
        <dbReference type="Rhea" id="RHEA-COMP:11727"/>
        <dbReference type="Rhea" id="RHEA-COMP:11728"/>
        <dbReference type="ChEBI" id="CHEBI:13193"/>
        <dbReference type="ChEBI" id="CHEBI:15378"/>
        <dbReference type="ChEBI" id="CHEBI:17499"/>
        <dbReference type="ChEBI" id="CHEBI:29950"/>
        <dbReference type="ChEBI" id="CHEBI:30616"/>
        <dbReference type="ChEBI" id="CHEBI:33019"/>
        <dbReference type="ChEBI" id="CHEBI:61963"/>
        <dbReference type="ChEBI" id="CHEBI:65315"/>
        <dbReference type="ChEBI" id="CHEBI:87170"/>
        <dbReference type="ChEBI" id="CHEBI:456215"/>
        <dbReference type="EC" id="2.8.1.13"/>
    </reaction>
</comment>
<dbReference type="InterPro" id="IPR046885">
    <property type="entry name" value="MnmA-like_C"/>
</dbReference>
<keyword evidence="7" id="KW-1015">Disulfide bond</keyword>
<comment type="caution">
    <text evidence="13">The sequence shown here is derived from an EMBL/GenBank/DDBJ whole genome shotgun (WGS) entry which is preliminary data.</text>
</comment>
<keyword evidence="14" id="KW-1185">Reference proteome</keyword>
<keyword evidence="4 10" id="KW-0547">Nucleotide-binding</keyword>
<feature type="domain" description="tRNA-specific 2-thiouridylase MnmA-like central" evidence="12">
    <location>
        <begin position="211"/>
        <end position="274"/>
    </location>
</feature>
<dbReference type="InterPro" id="IPR046884">
    <property type="entry name" value="MnmA-like_central"/>
</dbReference>
<evidence type="ECO:0000256" key="3">
    <source>
        <dbReference type="ARBA" id="ARBA00022694"/>
    </source>
</evidence>
<reference evidence="13 14" key="1">
    <citation type="submission" date="2016-05" db="EMBL/GenBank/DDBJ databases">
        <authorList>
            <person name="Lavstsen T."/>
            <person name="Jespersen J.S."/>
        </authorList>
    </citation>
    <scope>NUCLEOTIDE SEQUENCE [LARGE SCALE GENOMIC DNA]</scope>
    <source>
        <strain evidence="13 14">B7-9</strain>
    </source>
</reference>
<dbReference type="Pfam" id="PF03054">
    <property type="entry name" value="tRNA_Me_trans"/>
    <property type="match status" value="1"/>
</dbReference>
<dbReference type="NCBIfam" id="NF001138">
    <property type="entry name" value="PRK00143.1"/>
    <property type="match status" value="1"/>
</dbReference>
<evidence type="ECO:0000256" key="1">
    <source>
        <dbReference type="ARBA" id="ARBA00022555"/>
    </source>
</evidence>
<protein>
    <recommendedName>
        <fullName evidence="10">tRNA-specific 2-thiouridylase MnmA</fullName>
        <ecNumber evidence="10">2.8.1.13</ecNumber>
    </recommendedName>
</protein>
<evidence type="ECO:0000256" key="9">
    <source>
        <dbReference type="ARBA" id="ARBA00056575"/>
    </source>
</evidence>
<comment type="similarity">
    <text evidence="10">Belongs to the MnmA/TRMU family.</text>
</comment>
<dbReference type="InterPro" id="IPR004506">
    <property type="entry name" value="MnmA-like"/>
</dbReference>
<evidence type="ECO:0000256" key="7">
    <source>
        <dbReference type="ARBA" id="ARBA00023157"/>
    </source>
</evidence>
<dbReference type="GO" id="GO:0002143">
    <property type="term" value="P:tRNA wobble position uridine thiolation"/>
    <property type="evidence" value="ECO:0007669"/>
    <property type="project" value="TreeGrafter"/>
</dbReference>
<keyword evidence="3 10" id="KW-0819">tRNA processing</keyword>
<evidence type="ECO:0000256" key="10">
    <source>
        <dbReference type="HAMAP-Rule" id="MF_00144"/>
    </source>
</evidence>
<dbReference type="FunFam" id="2.30.30.280:FF:000001">
    <property type="entry name" value="tRNA-specific 2-thiouridylase MnmA"/>
    <property type="match status" value="1"/>
</dbReference>
<keyword evidence="5 10" id="KW-0067">ATP-binding</keyword>
<keyword evidence="1 10" id="KW-0820">tRNA-binding</keyword>
<evidence type="ECO:0000256" key="8">
    <source>
        <dbReference type="ARBA" id="ARBA00051542"/>
    </source>
</evidence>
<dbReference type="AlphaFoldDB" id="A0A2H3KM39"/>
<evidence type="ECO:0000256" key="5">
    <source>
        <dbReference type="ARBA" id="ARBA00022840"/>
    </source>
</evidence>
<organism evidence="13 14">
    <name type="scientific">Candidatus Chloroploca asiatica</name>
    <dbReference type="NCBI Taxonomy" id="1506545"/>
    <lineage>
        <taxon>Bacteria</taxon>
        <taxon>Bacillati</taxon>
        <taxon>Chloroflexota</taxon>
        <taxon>Chloroflexia</taxon>
        <taxon>Chloroflexales</taxon>
        <taxon>Chloroflexineae</taxon>
        <taxon>Oscillochloridaceae</taxon>
        <taxon>Candidatus Chloroploca</taxon>
    </lineage>
</organism>
<dbReference type="GO" id="GO:0005737">
    <property type="term" value="C:cytoplasm"/>
    <property type="evidence" value="ECO:0007669"/>
    <property type="project" value="UniProtKB-SubCell"/>
</dbReference>
<keyword evidence="2 10" id="KW-0808">Transferase</keyword>
<keyword evidence="10" id="KW-0963">Cytoplasm</keyword>
<feature type="binding site" evidence="10">
    <location>
        <position position="125"/>
    </location>
    <ligand>
        <name>ATP</name>
        <dbReference type="ChEBI" id="CHEBI:30616"/>
    </ligand>
</feature>
<dbReference type="PANTHER" id="PTHR11933:SF5">
    <property type="entry name" value="MITOCHONDRIAL TRNA-SPECIFIC 2-THIOURIDYLASE 1"/>
    <property type="match status" value="1"/>
</dbReference>
<comment type="function">
    <text evidence="9 10">Catalyzes the 2-thiolation of uridine at the wobble position (U34) of tRNA, leading to the formation of s(2)U34.</text>
</comment>
<keyword evidence="6 10" id="KW-0694">RNA-binding</keyword>
<dbReference type="GO" id="GO:0000049">
    <property type="term" value="F:tRNA binding"/>
    <property type="evidence" value="ECO:0007669"/>
    <property type="project" value="UniProtKB-KW"/>
</dbReference>
<feature type="binding site" evidence="10">
    <location>
        <begin position="7"/>
        <end position="14"/>
    </location>
    <ligand>
        <name>ATP</name>
        <dbReference type="ChEBI" id="CHEBI:30616"/>
    </ligand>
</feature>
<proteinExistence type="inferred from homology"/>
<evidence type="ECO:0000313" key="14">
    <source>
        <dbReference type="Proteomes" id="UP000220922"/>
    </source>
</evidence>
<dbReference type="Pfam" id="PF20259">
    <property type="entry name" value="tRNA_Me_trans_M"/>
    <property type="match status" value="1"/>
</dbReference>
<dbReference type="Gene3D" id="2.30.30.280">
    <property type="entry name" value="Adenine nucleotide alpha hydrolases-like domains"/>
    <property type="match status" value="1"/>
</dbReference>
<dbReference type="GO" id="GO:0103016">
    <property type="term" value="F:tRNA-uridine 2-sulfurtransferase activity"/>
    <property type="evidence" value="ECO:0007669"/>
    <property type="project" value="UniProtKB-EC"/>
</dbReference>
<evidence type="ECO:0000259" key="12">
    <source>
        <dbReference type="Pfam" id="PF20259"/>
    </source>
</evidence>
<dbReference type="FunFam" id="3.40.50.620:FF:000115">
    <property type="entry name" value="tRNA-specific 2-thiouridylase MnmA"/>
    <property type="match status" value="1"/>
</dbReference>
<accession>A0A2H3KM39</accession>
<gene>
    <name evidence="10" type="primary">mnmA</name>
    <name evidence="13" type="ORF">A9Q02_13715</name>
</gene>
<dbReference type="CDD" id="cd01998">
    <property type="entry name" value="MnmA_TRMU-like"/>
    <property type="match status" value="1"/>
</dbReference>
<dbReference type="OrthoDB" id="9800696at2"/>